<dbReference type="PANTHER" id="PTHR30619">
    <property type="entry name" value="DNA INTERNALIZATION/COMPETENCE PROTEIN COMEC/REC2"/>
    <property type="match status" value="1"/>
</dbReference>
<dbReference type="InterPro" id="IPR036866">
    <property type="entry name" value="RibonucZ/Hydroxyglut_hydro"/>
</dbReference>
<reference evidence="8 9" key="1">
    <citation type="submission" date="2022-06" db="EMBL/GenBank/DDBJ databases">
        <title>Thiomicrohabdus sp. nov, an obligately chemolithoautotrophic, sulfur-oxidizing bacterium isolated from beach of Guanyin Mountain. Amoy.</title>
        <authorList>
            <person name="Zhu H."/>
        </authorList>
    </citation>
    <scope>NUCLEOTIDE SEQUENCE [LARGE SCALE GENOMIC DNA]</scope>
    <source>
        <strain evidence="8 9">XGS-01</strain>
    </source>
</reference>
<evidence type="ECO:0000313" key="9">
    <source>
        <dbReference type="Proteomes" id="UP001222275"/>
    </source>
</evidence>
<sequence>MFIQFVIGVVVTTILCYQLTNFPPLWVGWLLVVLMTFSLLLIMCLNTTNKLLVKYFCSLSKKFKIIKQHTLFFNLLLSIVFAMNLVFWQGYFSPKIDSYWYNKPTIIEAKITNIPTVVKAKGFYKIAFEADLQKVSNLKKSQNHINDQAWSYRHPRIKINWYLSFEDFKQITSQPTTGEVWQFYAKLRANHAAMNSGGRDYEAWLFHNHIDAKASVSGLVTKTNKNTGLAQSKAVKLIDQTLFDLSVWRFNSSVFLQEILVDSPYQSIYNALLIGDKSQITDKYWKLFHQTGTIHLMAISGLHMGIMAIIGFWVFKLFWWLGLYRLQSINLPTLTAIGAVLFATAYLIVSGGAIPTQRAWIMVMTILGFLWIRRSFQPWSALAMAALLVIVWDSRAVLSTGFWLSFSAVAIIFFSLRLFKDKPKWQQLVAMQFMLSAGLAPLILWNFYEVALYGLLANLIAVPFVTLIGLPGLFLGVVLGIVSVSLGQSFIKLLDWFWAQLWAYLDWVTRLPNIEVTGLEHSISWLIFSVFSFLLIYFIFQKLNVRYGLSVWILPGLLLVYFLALVFYPYSLPRPSNEMENKQAWLTVLDVGQGQAIVIETANHVMVYDTGAKWGETTDAAKTVVLPYLKSQGWQQVDMLMISHSDLDHAGGTQTVLDNIKVIKRLSGQPNEVNKQLSEKSKTSKTSIDLNAGFVLCHSDQAWWFDNVYFEVLSPFSERENTPLKSDNDLSCVLKISNNQYSVLITGDLSQKGEKFLMEKYQTQPQKLQADLLVAGHHGSKSSTSKAWLEAVNPNKVVFSAGYLNRYKFPNTEVIKRIENLNFQQPIKWWNTACSGGVSFELNNLGVDLRYETRKNQRKWYHHSCLQSQQGTYFQ</sequence>
<dbReference type="PANTHER" id="PTHR30619:SF1">
    <property type="entry name" value="RECOMBINATION PROTEIN 2"/>
    <property type="match status" value="1"/>
</dbReference>
<dbReference type="NCBIfam" id="TIGR00361">
    <property type="entry name" value="ComEC_Rec2"/>
    <property type="match status" value="1"/>
</dbReference>
<dbReference type="SMART" id="SM00849">
    <property type="entry name" value="Lactamase_B"/>
    <property type="match status" value="1"/>
</dbReference>
<dbReference type="SUPFAM" id="SSF56281">
    <property type="entry name" value="Metallo-hydrolase/oxidoreductase"/>
    <property type="match status" value="1"/>
</dbReference>
<evidence type="ECO:0000256" key="3">
    <source>
        <dbReference type="ARBA" id="ARBA00022692"/>
    </source>
</evidence>
<feature type="transmembrane region" description="Helical" evidence="6">
    <location>
        <begin position="460"/>
        <end position="486"/>
    </location>
</feature>
<organism evidence="8 9">
    <name type="scientific">Thiomicrorhabdus lithotrophica</name>
    <dbReference type="NCBI Taxonomy" id="2949997"/>
    <lineage>
        <taxon>Bacteria</taxon>
        <taxon>Pseudomonadati</taxon>
        <taxon>Pseudomonadota</taxon>
        <taxon>Gammaproteobacteria</taxon>
        <taxon>Thiotrichales</taxon>
        <taxon>Piscirickettsiaceae</taxon>
        <taxon>Thiomicrorhabdus</taxon>
    </lineage>
</organism>
<keyword evidence="5 6" id="KW-0472">Membrane</keyword>
<proteinExistence type="predicted"/>
<feature type="domain" description="Metallo-beta-lactamase" evidence="7">
    <location>
        <begin position="593"/>
        <end position="803"/>
    </location>
</feature>
<comment type="subcellular location">
    <subcellularLocation>
        <location evidence="1">Cell membrane</location>
        <topology evidence="1">Multi-pass membrane protein</topology>
    </subcellularLocation>
</comment>
<feature type="transmembrane region" description="Helical" evidence="6">
    <location>
        <begin position="428"/>
        <end position="448"/>
    </location>
</feature>
<feature type="transmembrane region" description="Helical" evidence="6">
    <location>
        <begin position="522"/>
        <end position="540"/>
    </location>
</feature>
<dbReference type="InterPro" id="IPR004477">
    <property type="entry name" value="ComEC_N"/>
</dbReference>
<accession>A0ABY8CC50</accession>
<dbReference type="InterPro" id="IPR001279">
    <property type="entry name" value="Metallo-B-lactamas"/>
</dbReference>
<evidence type="ECO:0000256" key="4">
    <source>
        <dbReference type="ARBA" id="ARBA00022989"/>
    </source>
</evidence>
<dbReference type="NCBIfam" id="TIGR00360">
    <property type="entry name" value="ComEC_N-term"/>
    <property type="match status" value="1"/>
</dbReference>
<evidence type="ECO:0000256" key="6">
    <source>
        <dbReference type="SAM" id="Phobius"/>
    </source>
</evidence>
<dbReference type="EMBL" id="CP102381">
    <property type="protein sequence ID" value="WEJ63554.1"/>
    <property type="molecule type" value="Genomic_DNA"/>
</dbReference>
<dbReference type="InterPro" id="IPR052159">
    <property type="entry name" value="Competence_DNA_uptake"/>
</dbReference>
<dbReference type="InterPro" id="IPR004797">
    <property type="entry name" value="Competence_ComEC/Rec2"/>
</dbReference>
<feature type="transmembrane region" description="Helical" evidence="6">
    <location>
        <begin position="331"/>
        <end position="349"/>
    </location>
</feature>
<evidence type="ECO:0000256" key="2">
    <source>
        <dbReference type="ARBA" id="ARBA00022475"/>
    </source>
</evidence>
<dbReference type="Proteomes" id="UP001222275">
    <property type="component" value="Chromosome"/>
</dbReference>
<evidence type="ECO:0000259" key="7">
    <source>
        <dbReference type="SMART" id="SM00849"/>
    </source>
</evidence>
<keyword evidence="3 6" id="KW-0812">Transmembrane</keyword>
<dbReference type="CDD" id="cd07731">
    <property type="entry name" value="ComA-like_MBL-fold"/>
    <property type="match status" value="1"/>
</dbReference>
<protein>
    <submittedName>
        <fullName evidence="8">DNA internalization-related competence protein ComEC/Rec2</fullName>
    </submittedName>
</protein>
<feature type="transmembrane region" description="Helical" evidence="6">
    <location>
        <begin position="401"/>
        <end position="419"/>
    </location>
</feature>
<feature type="transmembrane region" description="Helical" evidence="6">
    <location>
        <begin position="294"/>
        <end position="319"/>
    </location>
</feature>
<dbReference type="Pfam" id="PF00753">
    <property type="entry name" value="Lactamase_B"/>
    <property type="match status" value="1"/>
</dbReference>
<evidence type="ECO:0000256" key="1">
    <source>
        <dbReference type="ARBA" id="ARBA00004651"/>
    </source>
</evidence>
<dbReference type="Gene3D" id="3.60.15.10">
    <property type="entry name" value="Ribonuclease Z/Hydroxyacylglutathione hydrolase-like"/>
    <property type="match status" value="1"/>
</dbReference>
<feature type="transmembrane region" description="Helical" evidence="6">
    <location>
        <begin position="26"/>
        <end position="45"/>
    </location>
</feature>
<dbReference type="InterPro" id="IPR025405">
    <property type="entry name" value="DUF4131"/>
</dbReference>
<evidence type="ECO:0000256" key="5">
    <source>
        <dbReference type="ARBA" id="ARBA00023136"/>
    </source>
</evidence>
<evidence type="ECO:0000313" key="8">
    <source>
        <dbReference type="EMBL" id="WEJ63554.1"/>
    </source>
</evidence>
<keyword evidence="9" id="KW-1185">Reference proteome</keyword>
<keyword evidence="2" id="KW-1003">Cell membrane</keyword>
<name>A0ABY8CC50_9GAMM</name>
<gene>
    <name evidence="8" type="ORF">NR989_04685</name>
</gene>
<feature type="transmembrane region" description="Helical" evidence="6">
    <location>
        <begin position="71"/>
        <end position="91"/>
    </location>
</feature>
<dbReference type="Pfam" id="PF03772">
    <property type="entry name" value="Competence"/>
    <property type="match status" value="1"/>
</dbReference>
<feature type="transmembrane region" description="Helical" evidence="6">
    <location>
        <begin position="379"/>
        <end position="395"/>
    </location>
</feature>
<feature type="transmembrane region" description="Helical" evidence="6">
    <location>
        <begin position="547"/>
        <end position="570"/>
    </location>
</feature>
<dbReference type="RefSeq" id="WP_275595811.1">
    <property type="nucleotide sequence ID" value="NZ_CP102381.1"/>
</dbReference>
<dbReference type="Pfam" id="PF13567">
    <property type="entry name" value="DUF4131"/>
    <property type="match status" value="1"/>
</dbReference>
<keyword evidence="4 6" id="KW-1133">Transmembrane helix</keyword>
<dbReference type="InterPro" id="IPR035681">
    <property type="entry name" value="ComA-like_MBL"/>
</dbReference>